<dbReference type="HOGENOM" id="CLU_2275967_0_0_11"/>
<dbReference type="Proteomes" id="UP000002785">
    <property type="component" value="Chromosome"/>
</dbReference>
<dbReference type="eggNOG" id="COG3293">
    <property type="taxonomic scope" value="Bacteria"/>
</dbReference>
<sequence length="102" mass="11388">MGEGVGTRPWIVDHDLWALIEPLLPPWPERVPGPRPVVDRLCMPGILYVPCNEIAWRAERGRRTRLVARVRGRLPHPREKGGADAGTPFKVITTAANVHDVT</sequence>
<evidence type="ECO:0000259" key="1">
    <source>
        <dbReference type="Pfam" id="PF13340"/>
    </source>
</evidence>
<keyword evidence="3" id="KW-1185">Reference proteome</keyword>
<proteinExistence type="predicted"/>
<reference evidence="2" key="1">
    <citation type="submission" date="2009-10" db="EMBL/GenBank/DDBJ databases">
        <title>The genome sequence of Streptomyces sviceus strain ATCC 29083.</title>
        <authorList>
            <consortium name="The Broad Institute Genome Sequencing Platform"/>
            <consortium name="Broad Institute Microbial Sequencing Center"/>
            <person name="Fischbach M."/>
            <person name="Godfrey P."/>
            <person name="Ward D."/>
            <person name="Young S."/>
            <person name="Zeng Q."/>
            <person name="Koehrsen M."/>
            <person name="Alvarado L."/>
            <person name="Berlin A.M."/>
            <person name="Bochicchio J."/>
            <person name="Borenstein D."/>
            <person name="Chapman S.B."/>
            <person name="Chen Z."/>
            <person name="Engels R."/>
            <person name="Freedman E."/>
            <person name="Gellesch M."/>
            <person name="Goldberg J."/>
            <person name="Griggs A."/>
            <person name="Gujja S."/>
            <person name="Heilman E.R."/>
            <person name="Heiman D.I."/>
            <person name="Hepburn T.A."/>
            <person name="Howarth C."/>
            <person name="Jen D."/>
            <person name="Larson L."/>
            <person name="Lewis B."/>
            <person name="Mehta T."/>
            <person name="Park D."/>
            <person name="Pearson M."/>
            <person name="Richards J."/>
            <person name="Roberts A."/>
            <person name="Saif S."/>
            <person name="Shea T.D."/>
            <person name="Shenoy N."/>
            <person name="Sisk P."/>
            <person name="Stolte C."/>
            <person name="Sykes S.N."/>
            <person name="Thomson T."/>
            <person name="Walk T."/>
            <person name="White J."/>
            <person name="Yandava C."/>
            <person name="Straight P."/>
            <person name="Clardy J."/>
            <person name="Hung D."/>
            <person name="Kolter R."/>
            <person name="Mekalanos J."/>
            <person name="Walker S."/>
            <person name="Walsh C.T."/>
            <person name="Wieland-Brown L.C."/>
            <person name="Haas B."/>
            <person name="Nusbaum C."/>
            <person name="Birren B."/>
        </authorList>
    </citation>
    <scope>NUCLEOTIDE SEQUENCE [LARGE SCALE GENOMIC DNA]</scope>
    <source>
        <strain evidence="2">ATCC 29083</strain>
    </source>
</reference>
<name>B5I697_STRX2</name>
<protein>
    <recommendedName>
        <fullName evidence="1">Insertion element IS402-like domain-containing protein</fullName>
    </recommendedName>
</protein>
<dbReference type="InterPro" id="IPR025161">
    <property type="entry name" value="IS402-like_dom"/>
</dbReference>
<dbReference type="Pfam" id="PF13340">
    <property type="entry name" value="DUF4096"/>
    <property type="match status" value="1"/>
</dbReference>
<dbReference type="EMBL" id="CM000951">
    <property type="protein sequence ID" value="EDY60602.1"/>
    <property type="molecule type" value="Genomic_DNA"/>
</dbReference>
<evidence type="ECO:0000313" key="2">
    <source>
        <dbReference type="EMBL" id="EDY60602.1"/>
    </source>
</evidence>
<gene>
    <name evidence="2" type="ORF">SSEG_07182</name>
</gene>
<accession>B5I697</accession>
<feature type="domain" description="Insertion element IS402-like" evidence="1">
    <location>
        <begin position="15"/>
        <end position="58"/>
    </location>
</feature>
<dbReference type="AlphaFoldDB" id="B5I697"/>
<organism evidence="2 3">
    <name type="scientific">Streptomyces sviceus (strain ATCC 29083 / DSM 924 / JCM 4929 / NBRC 13980 / NCIMB 11184 / NRRL 5439 / UC 5370)</name>
    <dbReference type="NCBI Taxonomy" id="463191"/>
    <lineage>
        <taxon>Bacteria</taxon>
        <taxon>Bacillati</taxon>
        <taxon>Actinomycetota</taxon>
        <taxon>Actinomycetes</taxon>
        <taxon>Kitasatosporales</taxon>
        <taxon>Streptomycetaceae</taxon>
        <taxon>Streptomyces</taxon>
    </lineage>
</organism>
<evidence type="ECO:0000313" key="3">
    <source>
        <dbReference type="Proteomes" id="UP000002785"/>
    </source>
</evidence>